<dbReference type="Proteomes" id="UP000283993">
    <property type="component" value="Unassembled WGS sequence"/>
</dbReference>
<evidence type="ECO:0000256" key="1">
    <source>
        <dbReference type="ARBA" id="ARBA00004571"/>
    </source>
</evidence>
<evidence type="ECO:0000256" key="8">
    <source>
        <dbReference type="PROSITE-ProRule" id="PRU01360"/>
    </source>
</evidence>
<evidence type="ECO:0000256" key="10">
    <source>
        <dbReference type="SAM" id="MobiDB-lite"/>
    </source>
</evidence>
<keyword evidence="11" id="KW-0732">Signal</keyword>
<name>A0A423PWG2_9GAMM</name>
<dbReference type="PANTHER" id="PTHR30069:SF39">
    <property type="entry name" value="BLL6183 PROTEIN"/>
    <property type="match status" value="1"/>
</dbReference>
<comment type="similarity">
    <text evidence="8 9">Belongs to the TonB-dependent receptor family.</text>
</comment>
<dbReference type="Gene3D" id="2.170.130.10">
    <property type="entry name" value="TonB-dependent receptor, plug domain"/>
    <property type="match status" value="1"/>
</dbReference>
<organism evidence="14 15">
    <name type="scientific">Salinisphaera orenii MK-B5</name>
    <dbReference type="NCBI Taxonomy" id="856730"/>
    <lineage>
        <taxon>Bacteria</taxon>
        <taxon>Pseudomonadati</taxon>
        <taxon>Pseudomonadota</taxon>
        <taxon>Gammaproteobacteria</taxon>
        <taxon>Salinisphaerales</taxon>
        <taxon>Salinisphaeraceae</taxon>
        <taxon>Salinisphaera</taxon>
    </lineage>
</organism>
<accession>A0A423PWG2</accession>
<proteinExistence type="inferred from homology"/>
<keyword evidence="7 8" id="KW-0998">Cell outer membrane</keyword>
<dbReference type="GO" id="GO:0015344">
    <property type="term" value="F:siderophore uptake transmembrane transporter activity"/>
    <property type="evidence" value="ECO:0007669"/>
    <property type="project" value="TreeGrafter"/>
</dbReference>
<dbReference type="GO" id="GO:0009279">
    <property type="term" value="C:cell outer membrane"/>
    <property type="evidence" value="ECO:0007669"/>
    <property type="project" value="UniProtKB-SubCell"/>
</dbReference>
<evidence type="ECO:0000256" key="7">
    <source>
        <dbReference type="ARBA" id="ARBA00023237"/>
    </source>
</evidence>
<evidence type="ECO:0000259" key="13">
    <source>
        <dbReference type="Pfam" id="PF07715"/>
    </source>
</evidence>
<evidence type="ECO:0000256" key="2">
    <source>
        <dbReference type="ARBA" id="ARBA00022448"/>
    </source>
</evidence>
<evidence type="ECO:0000259" key="12">
    <source>
        <dbReference type="Pfam" id="PF00593"/>
    </source>
</evidence>
<reference evidence="14 15" key="1">
    <citation type="submission" date="2013-10" db="EMBL/GenBank/DDBJ databases">
        <title>Salinisphaera orenii MK-B5 Genome Sequencing.</title>
        <authorList>
            <person name="Lai Q."/>
            <person name="Li C."/>
            <person name="Shao Z."/>
        </authorList>
    </citation>
    <scope>NUCLEOTIDE SEQUENCE [LARGE SCALE GENOMIC DNA]</scope>
    <source>
        <strain evidence="14 15">MK-B5</strain>
    </source>
</reference>
<evidence type="ECO:0000256" key="11">
    <source>
        <dbReference type="SAM" id="SignalP"/>
    </source>
</evidence>
<dbReference type="Pfam" id="PF00593">
    <property type="entry name" value="TonB_dep_Rec_b-barrel"/>
    <property type="match status" value="1"/>
</dbReference>
<dbReference type="Pfam" id="PF07715">
    <property type="entry name" value="Plug"/>
    <property type="match status" value="1"/>
</dbReference>
<sequence>MHKTKNPKGMDMGATRGLCMALGVLCATTAAAQDNELGAIEVIGATPFSGSDIDAERYPANVQHGDAEDIADSATLNLNEYMNQELGSVHVNDATNNPFQPDLNYRGYTASPLLGLPQGLSVYQDGVRVNEPFGDTVNWGLIPDVAIDSIDLVPGSNPLFGQNTLGGAISVKTKTGFTYEGSEFEFFGGDFGRYGGHVQAGGNDGETGWYFAAQGMSEDGWRDFSDSEVTQLFTQFSTLTDNGTLDFSITAADNTLRGNGAIPRELADAEGRDSIFTYPDETNPNMVMLNLRGTEEMTEDFTLAWGAYYRRNEINTFNGDGSEFEACDGNPGVLCEEAEGGGEPEVVVDTDGNPIATRPAVLGGTQNTSQTKEDGFGFNLQGQQNGVLGGELIVGTSLDYGSSEFQSRTELARLTDERGTVGSGIFSGESLTGVSAHNSTASLFFMQRTPLTDSVEATVSGRYNRTAISLHDTSPGYPGEEDDGTSLSGDHEFKRLNLAGGLTWEINDHLTSFGSVSQSSRAPSPVELTCANPDAPCRLPNGFVDDPPLEQVVATTYEIGLRGGNDDLHWSAAAFRSDNQDDILFIAAESRFAGYFDNVGKTRRQGVELGLDWTFADSWRVSANYTYLNAEFRDPFITNSPNHPLADDDAAPGDDPTQQVESGDRIPLIPEHLFNVGLDWRATDRLMVGMDVIGNGDQIYRGDESNTDDEQIDGYAIVNANASFKVTDRITTFVRVNNLFDSDYETFGLYGEADEVLEGDRYEDASRFIGPGAPRGIWGGVRVEL</sequence>
<evidence type="ECO:0000313" key="14">
    <source>
        <dbReference type="EMBL" id="ROO29905.1"/>
    </source>
</evidence>
<evidence type="ECO:0000256" key="4">
    <source>
        <dbReference type="ARBA" id="ARBA00022692"/>
    </source>
</evidence>
<dbReference type="GO" id="GO:0044718">
    <property type="term" value="P:siderophore transmembrane transport"/>
    <property type="evidence" value="ECO:0007669"/>
    <property type="project" value="TreeGrafter"/>
</dbReference>
<keyword evidence="4 8" id="KW-0812">Transmembrane</keyword>
<dbReference type="InterPro" id="IPR036942">
    <property type="entry name" value="Beta-barrel_TonB_sf"/>
</dbReference>
<comment type="subcellular location">
    <subcellularLocation>
        <location evidence="1 8">Cell outer membrane</location>
        <topology evidence="1 8">Multi-pass membrane protein</topology>
    </subcellularLocation>
</comment>
<protein>
    <submittedName>
        <fullName evidence="14">TonB-denpendent receptor</fullName>
    </submittedName>
</protein>
<dbReference type="EMBL" id="AYKH01000002">
    <property type="protein sequence ID" value="ROO29905.1"/>
    <property type="molecule type" value="Genomic_DNA"/>
</dbReference>
<feature type="domain" description="TonB-dependent receptor-like beta-barrel" evidence="12">
    <location>
        <begin position="227"/>
        <end position="739"/>
    </location>
</feature>
<keyword evidence="14" id="KW-0675">Receptor</keyword>
<dbReference type="InterPro" id="IPR037066">
    <property type="entry name" value="Plug_dom_sf"/>
</dbReference>
<evidence type="ECO:0000256" key="3">
    <source>
        <dbReference type="ARBA" id="ARBA00022452"/>
    </source>
</evidence>
<keyword evidence="6 8" id="KW-0472">Membrane</keyword>
<dbReference type="Gene3D" id="2.40.170.20">
    <property type="entry name" value="TonB-dependent receptor, beta-barrel domain"/>
    <property type="match status" value="1"/>
</dbReference>
<gene>
    <name evidence="14" type="ORF">SAOR_02150</name>
</gene>
<feature type="region of interest" description="Disordered" evidence="10">
    <location>
        <begin position="639"/>
        <end position="664"/>
    </location>
</feature>
<comment type="caution">
    <text evidence="14">The sequence shown here is derived from an EMBL/GenBank/DDBJ whole genome shotgun (WGS) entry which is preliminary data.</text>
</comment>
<dbReference type="PROSITE" id="PS52016">
    <property type="entry name" value="TONB_DEPENDENT_REC_3"/>
    <property type="match status" value="1"/>
</dbReference>
<evidence type="ECO:0000256" key="9">
    <source>
        <dbReference type="RuleBase" id="RU003357"/>
    </source>
</evidence>
<dbReference type="InterPro" id="IPR000531">
    <property type="entry name" value="Beta-barrel_TonB"/>
</dbReference>
<keyword evidence="3 8" id="KW-1134">Transmembrane beta strand</keyword>
<dbReference type="PANTHER" id="PTHR30069">
    <property type="entry name" value="TONB-DEPENDENT OUTER MEMBRANE RECEPTOR"/>
    <property type="match status" value="1"/>
</dbReference>
<evidence type="ECO:0000256" key="5">
    <source>
        <dbReference type="ARBA" id="ARBA00023077"/>
    </source>
</evidence>
<dbReference type="InterPro" id="IPR012910">
    <property type="entry name" value="Plug_dom"/>
</dbReference>
<evidence type="ECO:0000313" key="15">
    <source>
        <dbReference type="Proteomes" id="UP000283993"/>
    </source>
</evidence>
<keyword evidence="2 8" id="KW-0813">Transport</keyword>
<evidence type="ECO:0000256" key="6">
    <source>
        <dbReference type="ARBA" id="ARBA00023136"/>
    </source>
</evidence>
<dbReference type="InterPro" id="IPR039426">
    <property type="entry name" value="TonB-dep_rcpt-like"/>
</dbReference>
<dbReference type="AlphaFoldDB" id="A0A423PWG2"/>
<keyword evidence="5 9" id="KW-0798">TonB box</keyword>
<keyword evidence="15" id="KW-1185">Reference proteome</keyword>
<dbReference type="SUPFAM" id="SSF56935">
    <property type="entry name" value="Porins"/>
    <property type="match status" value="1"/>
</dbReference>
<feature type="chain" id="PRO_5019158380" evidence="11">
    <location>
        <begin position="33"/>
        <end position="785"/>
    </location>
</feature>
<feature type="domain" description="TonB-dependent receptor plug" evidence="13">
    <location>
        <begin position="56"/>
        <end position="168"/>
    </location>
</feature>
<feature type="signal peptide" evidence="11">
    <location>
        <begin position="1"/>
        <end position="32"/>
    </location>
</feature>